<evidence type="ECO:0000313" key="1">
    <source>
        <dbReference type="EMBL" id="MCZ0960624.1"/>
    </source>
</evidence>
<keyword evidence="2" id="KW-1185">Reference proteome</keyword>
<gene>
    <name evidence="1" type="ORF">OU682_03205</name>
</gene>
<dbReference type="InterPro" id="IPR024078">
    <property type="entry name" value="LmbE-like_dom_sf"/>
</dbReference>
<dbReference type="EMBL" id="JAPTYD010000002">
    <property type="protein sequence ID" value="MCZ0960624.1"/>
    <property type="molecule type" value="Genomic_DNA"/>
</dbReference>
<dbReference type="InterPro" id="IPR003737">
    <property type="entry name" value="GlcNAc_PI_deacetylase-related"/>
</dbReference>
<dbReference type="Pfam" id="PF02585">
    <property type="entry name" value="PIG-L"/>
    <property type="match status" value="1"/>
</dbReference>
<dbReference type="PANTHER" id="PTHR12993">
    <property type="entry name" value="N-ACETYLGLUCOSAMINYL-PHOSPHATIDYLINOSITOL DE-N-ACETYLASE-RELATED"/>
    <property type="match status" value="1"/>
</dbReference>
<evidence type="ECO:0000313" key="2">
    <source>
        <dbReference type="Proteomes" id="UP001149822"/>
    </source>
</evidence>
<sequence length="229" mass="24526">MPLIDLAAAGPVLIIAPHPDDEVLGVGGTMARLADEGAPVHVAVLTAGRPPRFDARQVGTVRDEARQAHQTLGVAETHWLDLPAAALDTVSHAEANDSLGALVRRIDPATIFLPHPGDIHLDHQLAFLSGMVASRPHQARFPTAILAYETLSETNWNAPYLTPAFLPNCFVDISATIDRKLAAFGQFASQHRPAPHERSVETIRALATLRGATVHRPAAEAFVAIRLLA</sequence>
<comment type="caution">
    <text evidence="1">The sequence shown here is derived from an EMBL/GenBank/DDBJ whole genome shotgun (WGS) entry which is preliminary data.</text>
</comment>
<dbReference type="Gene3D" id="3.40.50.10320">
    <property type="entry name" value="LmbE-like"/>
    <property type="match status" value="1"/>
</dbReference>
<dbReference type="Proteomes" id="UP001149822">
    <property type="component" value="Unassembled WGS sequence"/>
</dbReference>
<dbReference type="PANTHER" id="PTHR12993:SF29">
    <property type="entry name" value="BLR3841 PROTEIN"/>
    <property type="match status" value="1"/>
</dbReference>
<organism evidence="1 2">
    <name type="scientific">Paracoccus benzoatiresistens</name>
    <dbReference type="NCBI Taxonomy" id="2997341"/>
    <lineage>
        <taxon>Bacteria</taxon>
        <taxon>Pseudomonadati</taxon>
        <taxon>Pseudomonadota</taxon>
        <taxon>Alphaproteobacteria</taxon>
        <taxon>Rhodobacterales</taxon>
        <taxon>Paracoccaceae</taxon>
        <taxon>Paracoccus</taxon>
    </lineage>
</organism>
<protein>
    <submittedName>
        <fullName evidence="1">PIG-L family deacetylase</fullName>
    </submittedName>
</protein>
<proteinExistence type="predicted"/>
<dbReference type="SUPFAM" id="SSF102588">
    <property type="entry name" value="LmbE-like"/>
    <property type="match status" value="1"/>
</dbReference>
<reference evidence="1" key="1">
    <citation type="submission" date="2022-12" db="EMBL/GenBank/DDBJ databases">
        <title>Paracoccus sp. EF6 isolated from a lake water.</title>
        <authorList>
            <person name="Liu H."/>
        </authorList>
    </citation>
    <scope>NUCLEOTIDE SEQUENCE</scope>
    <source>
        <strain evidence="1">EF6</strain>
    </source>
</reference>
<accession>A0ABT4J156</accession>
<dbReference type="RefSeq" id="WP_268940615.1">
    <property type="nucleotide sequence ID" value="NZ_JAPTYD010000002.1"/>
</dbReference>
<name>A0ABT4J156_9RHOB</name>